<dbReference type="SUPFAM" id="SSF55920">
    <property type="entry name" value="Creatinase/aminopeptidase"/>
    <property type="match status" value="1"/>
</dbReference>
<name>A0A6A6C3A9_ZASCE</name>
<organism evidence="3 4">
    <name type="scientific">Zasmidium cellare ATCC 36951</name>
    <dbReference type="NCBI Taxonomy" id="1080233"/>
    <lineage>
        <taxon>Eukaryota</taxon>
        <taxon>Fungi</taxon>
        <taxon>Dikarya</taxon>
        <taxon>Ascomycota</taxon>
        <taxon>Pezizomycotina</taxon>
        <taxon>Dothideomycetes</taxon>
        <taxon>Dothideomycetidae</taxon>
        <taxon>Mycosphaerellales</taxon>
        <taxon>Mycosphaerellaceae</taxon>
        <taxon>Zasmidium</taxon>
    </lineage>
</organism>
<dbReference type="OrthoDB" id="3632757at2759"/>
<keyword evidence="1" id="KW-0732">Signal</keyword>
<dbReference type="Proteomes" id="UP000799537">
    <property type="component" value="Unassembled WGS sequence"/>
</dbReference>
<evidence type="ECO:0000259" key="2">
    <source>
        <dbReference type="Pfam" id="PF00557"/>
    </source>
</evidence>
<dbReference type="RefSeq" id="XP_033662394.1">
    <property type="nucleotide sequence ID" value="XM_033808936.1"/>
</dbReference>
<proteinExistence type="predicted"/>
<dbReference type="AlphaFoldDB" id="A0A6A6C3A9"/>
<evidence type="ECO:0000256" key="1">
    <source>
        <dbReference type="SAM" id="SignalP"/>
    </source>
</evidence>
<keyword evidence="4" id="KW-1185">Reference proteome</keyword>
<dbReference type="EMBL" id="ML993619">
    <property type="protein sequence ID" value="KAF2161505.1"/>
    <property type="molecule type" value="Genomic_DNA"/>
</dbReference>
<accession>A0A6A6C3A9</accession>
<dbReference type="InterPro" id="IPR036005">
    <property type="entry name" value="Creatinase/aminopeptidase-like"/>
</dbReference>
<reference evidence="3" key="1">
    <citation type="journal article" date="2020" name="Stud. Mycol.">
        <title>101 Dothideomycetes genomes: a test case for predicting lifestyles and emergence of pathogens.</title>
        <authorList>
            <person name="Haridas S."/>
            <person name="Albert R."/>
            <person name="Binder M."/>
            <person name="Bloem J."/>
            <person name="Labutti K."/>
            <person name="Salamov A."/>
            <person name="Andreopoulos B."/>
            <person name="Baker S."/>
            <person name="Barry K."/>
            <person name="Bills G."/>
            <person name="Bluhm B."/>
            <person name="Cannon C."/>
            <person name="Castanera R."/>
            <person name="Culley D."/>
            <person name="Daum C."/>
            <person name="Ezra D."/>
            <person name="Gonzalez J."/>
            <person name="Henrissat B."/>
            <person name="Kuo A."/>
            <person name="Liang C."/>
            <person name="Lipzen A."/>
            <person name="Lutzoni F."/>
            <person name="Magnuson J."/>
            <person name="Mondo S."/>
            <person name="Nolan M."/>
            <person name="Ohm R."/>
            <person name="Pangilinan J."/>
            <person name="Park H.-J."/>
            <person name="Ramirez L."/>
            <person name="Alfaro M."/>
            <person name="Sun H."/>
            <person name="Tritt A."/>
            <person name="Yoshinaga Y."/>
            <person name="Zwiers L.-H."/>
            <person name="Turgeon B."/>
            <person name="Goodwin S."/>
            <person name="Spatafora J."/>
            <person name="Crous P."/>
            <person name="Grigoriev I."/>
        </authorList>
    </citation>
    <scope>NUCLEOTIDE SEQUENCE</scope>
    <source>
        <strain evidence="3">ATCC 36951</strain>
    </source>
</reference>
<feature type="chain" id="PRO_5025666369" description="Peptidase M24 domain-containing protein" evidence="1">
    <location>
        <begin position="20"/>
        <end position="443"/>
    </location>
</feature>
<evidence type="ECO:0000313" key="4">
    <source>
        <dbReference type="Proteomes" id="UP000799537"/>
    </source>
</evidence>
<dbReference type="GeneID" id="54562208"/>
<dbReference type="Pfam" id="PF00557">
    <property type="entry name" value="Peptidase_M24"/>
    <property type="match status" value="1"/>
</dbReference>
<protein>
    <recommendedName>
        <fullName evidence="2">Peptidase M24 domain-containing protein</fullName>
    </recommendedName>
</protein>
<sequence>MLLRKFIAILSFFAPRVVSTKKPEYQHLPPLREQAKIQDSWRQERLDSVPALLEKHGVDAWLLSQKEYAEDTAFWSMKQAVQFSARRRTTYIFFAEHLVESKNCTFQSWIDITPAVWTELEHVLEACNPKSIVVDTDPQIAFASGLHAGERDLIVGQLGPYWADKLVNKPIVPVEYIGTMPKSRLGWYRKIMETAWAIIDEGFSEKVITPGKTTTEDVEWWMRDKIQALNYTTWFQPAVSILGPQTVIGPPNTPGARPIAYGDLLHVDFGVTAMGLNTDTQHLAYVLPPGDKEKDIPQGIIDGLKAGNRLQDLTRANMKIGLSGNEILKNILDNVHAEGLEGQIYSHPIGDWGHAAGTLIGMAFLQDGVTVLGDLPLLKNMWYSVELYAEHYVPEKNATLNFFLEEDVYWHDEKESWEWVYGRQERFHLIKPKEKKGLFRIQG</sequence>
<feature type="domain" description="Peptidase M24" evidence="2">
    <location>
        <begin position="192"/>
        <end position="390"/>
    </location>
</feature>
<gene>
    <name evidence="3" type="ORF">M409DRAFT_28232</name>
</gene>
<evidence type="ECO:0000313" key="3">
    <source>
        <dbReference type="EMBL" id="KAF2161505.1"/>
    </source>
</evidence>
<dbReference type="InterPro" id="IPR000994">
    <property type="entry name" value="Pept_M24"/>
</dbReference>
<dbReference type="Gene3D" id="3.90.230.10">
    <property type="entry name" value="Creatinase/methionine aminopeptidase superfamily"/>
    <property type="match status" value="1"/>
</dbReference>
<feature type="signal peptide" evidence="1">
    <location>
        <begin position="1"/>
        <end position="19"/>
    </location>
</feature>